<organism evidence="2">
    <name type="scientific">freshwater metagenome</name>
    <dbReference type="NCBI Taxonomy" id="449393"/>
    <lineage>
        <taxon>unclassified sequences</taxon>
        <taxon>metagenomes</taxon>
        <taxon>ecological metagenomes</taxon>
    </lineage>
</organism>
<gene>
    <name evidence="2" type="ORF">UFOPK1493_03436</name>
</gene>
<feature type="region of interest" description="Disordered" evidence="1">
    <location>
        <begin position="36"/>
        <end position="86"/>
    </location>
</feature>
<reference evidence="2" key="1">
    <citation type="submission" date="2020-05" db="EMBL/GenBank/DDBJ databases">
        <authorList>
            <person name="Chiriac C."/>
            <person name="Salcher M."/>
            <person name="Ghai R."/>
            <person name="Kavagutti S V."/>
        </authorList>
    </citation>
    <scope>NUCLEOTIDE SEQUENCE</scope>
</reference>
<evidence type="ECO:0000313" key="2">
    <source>
        <dbReference type="EMBL" id="CAB4586238.1"/>
    </source>
</evidence>
<feature type="compositionally biased region" description="Low complexity" evidence="1">
    <location>
        <begin position="43"/>
        <end position="86"/>
    </location>
</feature>
<sequence>MRSTPRHHRARLVGSLATLALLVLAACSEPSAVVTRGSASTLPASMTPDTTAPDTTAPDMTAPDTTAPDTTTPDTTGSATTGSATTGSVTTAAAGTYEVARVVGQVVDDARAGRVISYQVYAPIGVAGDVPVVLVSHGGFGNPRGHLAGEHLGATFASGGFVAIHLAHDVSAAGSRQVDDRPADVTFLLDQLAAGRIAMPPSFAGRPDLDRVGHTGHSYGAYTSHAVGGASYTGSPGVASPFRDDRIDAIAPISPQGPDQFGTFLRSADDTSWTTVTIPAYDLVGEAEISTNATGTVQQPGWRLAPFDHYPGTSDTFRSIIAGQDHSDMWTSGAPDVQAFIAGEILDFMRVYVAGDPTVDPCTIGVGELTSTSATLERGAATTGSRVSGCA</sequence>
<dbReference type="EMBL" id="CAEZSR010000191">
    <property type="protein sequence ID" value="CAB4586238.1"/>
    <property type="molecule type" value="Genomic_DNA"/>
</dbReference>
<evidence type="ECO:0000256" key="1">
    <source>
        <dbReference type="SAM" id="MobiDB-lite"/>
    </source>
</evidence>
<dbReference type="PROSITE" id="PS51257">
    <property type="entry name" value="PROKAR_LIPOPROTEIN"/>
    <property type="match status" value="1"/>
</dbReference>
<name>A0A6J6FNZ4_9ZZZZ</name>
<dbReference type="Gene3D" id="3.40.50.1820">
    <property type="entry name" value="alpha/beta hydrolase"/>
    <property type="match status" value="1"/>
</dbReference>
<protein>
    <submittedName>
        <fullName evidence="2">Unannotated protein</fullName>
    </submittedName>
</protein>
<dbReference type="SUPFAM" id="SSF53474">
    <property type="entry name" value="alpha/beta-Hydrolases"/>
    <property type="match status" value="1"/>
</dbReference>
<dbReference type="AlphaFoldDB" id="A0A6J6FNZ4"/>
<dbReference type="InterPro" id="IPR029058">
    <property type="entry name" value="AB_hydrolase_fold"/>
</dbReference>
<proteinExistence type="predicted"/>
<accession>A0A6J6FNZ4</accession>